<evidence type="ECO:0000256" key="9">
    <source>
        <dbReference type="SAM" id="MobiDB-lite"/>
    </source>
</evidence>
<dbReference type="PROSITE" id="PS50294">
    <property type="entry name" value="WD_REPEATS_REGION"/>
    <property type="match status" value="3"/>
</dbReference>
<gene>
    <name evidence="11" type="ORF">EJ06DRAFT_530812</name>
</gene>
<dbReference type="CDD" id="cd00200">
    <property type="entry name" value="WD40"/>
    <property type="match status" value="1"/>
</dbReference>
<feature type="repeat" description="WD" evidence="8">
    <location>
        <begin position="568"/>
        <end position="609"/>
    </location>
</feature>
<dbReference type="GO" id="GO:0006367">
    <property type="term" value="P:transcription initiation at RNA polymerase II promoter"/>
    <property type="evidence" value="ECO:0007669"/>
    <property type="project" value="TreeGrafter"/>
</dbReference>
<dbReference type="Gene3D" id="2.130.10.10">
    <property type="entry name" value="YVTN repeat-like/Quinoprotein amine dehydrogenase"/>
    <property type="match status" value="2"/>
</dbReference>
<keyword evidence="7" id="KW-0539">Nucleus</keyword>
<dbReference type="SMART" id="SM00667">
    <property type="entry name" value="LisH"/>
    <property type="match status" value="1"/>
</dbReference>
<keyword evidence="4" id="KW-0677">Repeat</keyword>
<dbReference type="InterPro" id="IPR019775">
    <property type="entry name" value="WD40_repeat_CS"/>
</dbReference>
<comment type="similarity">
    <text evidence="2">Belongs to the WD repeat TAF5 family.</text>
</comment>
<dbReference type="Pfam" id="PF08513">
    <property type="entry name" value="LisH"/>
    <property type="match status" value="1"/>
</dbReference>
<reference evidence="11" key="1">
    <citation type="journal article" date="2020" name="Stud. Mycol.">
        <title>101 Dothideomycetes genomes: a test case for predicting lifestyles and emergence of pathogens.</title>
        <authorList>
            <person name="Haridas S."/>
            <person name="Albert R."/>
            <person name="Binder M."/>
            <person name="Bloem J."/>
            <person name="Labutti K."/>
            <person name="Salamov A."/>
            <person name="Andreopoulos B."/>
            <person name="Baker S."/>
            <person name="Barry K."/>
            <person name="Bills G."/>
            <person name="Bluhm B."/>
            <person name="Cannon C."/>
            <person name="Castanera R."/>
            <person name="Culley D."/>
            <person name="Daum C."/>
            <person name="Ezra D."/>
            <person name="Gonzalez J."/>
            <person name="Henrissat B."/>
            <person name="Kuo A."/>
            <person name="Liang C."/>
            <person name="Lipzen A."/>
            <person name="Lutzoni F."/>
            <person name="Magnuson J."/>
            <person name="Mondo S."/>
            <person name="Nolan M."/>
            <person name="Ohm R."/>
            <person name="Pangilinan J."/>
            <person name="Park H.-J."/>
            <person name="Ramirez L."/>
            <person name="Alfaro M."/>
            <person name="Sun H."/>
            <person name="Tritt A."/>
            <person name="Yoshinaga Y."/>
            <person name="Zwiers L.-H."/>
            <person name="Turgeon B."/>
            <person name="Goodwin S."/>
            <person name="Spatafora J."/>
            <person name="Crous P."/>
            <person name="Grigoriev I."/>
        </authorList>
    </citation>
    <scope>NUCLEOTIDE SEQUENCE</scope>
    <source>
        <strain evidence="11">CBS 262.69</strain>
    </source>
</reference>
<dbReference type="PRINTS" id="PR00320">
    <property type="entry name" value="GPROTEINBRPT"/>
</dbReference>
<feature type="region of interest" description="Disordered" evidence="9">
    <location>
        <begin position="1"/>
        <end position="40"/>
    </location>
</feature>
<dbReference type="GO" id="GO:0005669">
    <property type="term" value="C:transcription factor TFIID complex"/>
    <property type="evidence" value="ECO:0007669"/>
    <property type="project" value="TreeGrafter"/>
</dbReference>
<dbReference type="SUPFAM" id="SSF50978">
    <property type="entry name" value="WD40 repeat-like"/>
    <property type="match status" value="1"/>
</dbReference>
<dbReference type="PANTHER" id="PTHR19879">
    <property type="entry name" value="TRANSCRIPTION INITIATION FACTOR TFIID"/>
    <property type="match status" value="1"/>
</dbReference>
<feature type="region of interest" description="Disordered" evidence="9">
    <location>
        <begin position="243"/>
        <end position="264"/>
    </location>
</feature>
<dbReference type="PROSITE" id="PS00678">
    <property type="entry name" value="WD_REPEATS_1"/>
    <property type="match status" value="1"/>
</dbReference>
<dbReference type="InterPro" id="IPR007582">
    <property type="entry name" value="TFIID_NTD2"/>
</dbReference>
<dbReference type="InterPro" id="IPR036322">
    <property type="entry name" value="WD40_repeat_dom_sf"/>
</dbReference>
<evidence type="ECO:0000313" key="11">
    <source>
        <dbReference type="EMBL" id="KAF2400056.1"/>
    </source>
</evidence>
<feature type="repeat" description="WD" evidence="8">
    <location>
        <begin position="618"/>
        <end position="644"/>
    </location>
</feature>
<dbReference type="CDD" id="cd08044">
    <property type="entry name" value="TAF5_NTD2"/>
    <property type="match status" value="1"/>
</dbReference>
<dbReference type="GO" id="GO:0016251">
    <property type="term" value="F:RNA polymerase II general transcription initiation factor activity"/>
    <property type="evidence" value="ECO:0007669"/>
    <property type="project" value="TreeGrafter"/>
</dbReference>
<name>A0A6G1HW13_9PEZI</name>
<dbReference type="PROSITE" id="PS50082">
    <property type="entry name" value="WD_REPEATS_2"/>
    <property type="match status" value="5"/>
</dbReference>
<keyword evidence="3 8" id="KW-0853">WD repeat</keyword>
<organism evidence="11 12">
    <name type="scientific">Trichodelitschia bisporula</name>
    <dbReference type="NCBI Taxonomy" id="703511"/>
    <lineage>
        <taxon>Eukaryota</taxon>
        <taxon>Fungi</taxon>
        <taxon>Dikarya</taxon>
        <taxon>Ascomycota</taxon>
        <taxon>Pezizomycotina</taxon>
        <taxon>Dothideomycetes</taxon>
        <taxon>Dothideomycetes incertae sedis</taxon>
        <taxon>Phaeotrichales</taxon>
        <taxon>Phaeotrichaceae</taxon>
        <taxon>Trichodelitschia</taxon>
    </lineage>
</organism>
<dbReference type="GO" id="GO:0003743">
    <property type="term" value="F:translation initiation factor activity"/>
    <property type="evidence" value="ECO:0007669"/>
    <property type="project" value="UniProtKB-KW"/>
</dbReference>
<evidence type="ECO:0000256" key="6">
    <source>
        <dbReference type="ARBA" id="ARBA00023163"/>
    </source>
</evidence>
<feature type="domain" description="TFIID subunit TAF5 NTD2" evidence="10">
    <location>
        <begin position="85"/>
        <end position="215"/>
    </location>
</feature>
<evidence type="ECO:0000256" key="7">
    <source>
        <dbReference type="ARBA" id="ARBA00023242"/>
    </source>
</evidence>
<sequence length="723" mass="78948">MSNPPGAPSRSGSIANGPPSAGVAPGAGNQLPSTPSTPSQQNLNQIVLEYLSKKGYSKTESMLRRESAFHDAEGRPLVRRAEDAGGKMYERGYQLLLDHVSDVLEVYKPELSRLLWPVFVHSVLSLARSHYPKDSETFFNKYNDRFTREHQSELGQLQTVTAPEHVEESSIAKVYMSNKYRVTLTPMAYNVLVQFLEQKEEDGGSVIIALLEQHLHIIKAERGGPGAERSLAAMLARGGEEYDMPAEDEGIPGHNPGSANVDPNAPNKLPKLLLAAPPLDPDAMEDIRAELIEADTRNPPRPGQSSLLEEFEQSIKQEPQDEAASRDAVPLPPMMARDIAMEVQNIREHRDRFRIDPKSSGVGPGVSVCLYTFHNTHNSISVMEFSPDLKFVAVGFQQSYIRVWTVDGSPLPILTPGQVSAVTTPVNSKKLIGHSGPVYGLSFSPGTPKPSEDSPNTNSRYLLSSSADGTIRLWGCDMWTCLVSYRGHDAPVWDVRWGPHGHYFLSCGHDKVARIWTTDVIAPLRLFVGHESDVDVGCFHPSGIYVFTGGDRTVRMWEIQRGNAVRMFTGHTGHITAIECSPNGQFLASADDQGNIIIWDLQPGNRMKRMRGHGKGGIWSLSWSAESNVLVSSGADSVIRVWDVLLTPSEKSGDGLTKVENVVSAAGATGAPQTGSQKKGKKDVVVTPDQISAFKTKKTPVIKAMFTRSNLVVAGGAINELSH</sequence>
<keyword evidence="11" id="KW-0396">Initiation factor</keyword>
<feature type="compositionally biased region" description="Low complexity" evidence="9">
    <location>
        <begin position="15"/>
        <end position="28"/>
    </location>
</feature>
<evidence type="ECO:0000256" key="8">
    <source>
        <dbReference type="PROSITE-ProRule" id="PRU00221"/>
    </source>
</evidence>
<evidence type="ECO:0000256" key="5">
    <source>
        <dbReference type="ARBA" id="ARBA00023015"/>
    </source>
</evidence>
<evidence type="ECO:0000256" key="4">
    <source>
        <dbReference type="ARBA" id="ARBA00022737"/>
    </source>
</evidence>
<dbReference type="Gene3D" id="1.25.40.500">
    <property type="entry name" value="TFIID subunit TAF5, NTD2 domain"/>
    <property type="match status" value="1"/>
</dbReference>
<dbReference type="SMART" id="SM00320">
    <property type="entry name" value="WD40"/>
    <property type="match status" value="6"/>
</dbReference>
<dbReference type="PROSITE" id="PS50896">
    <property type="entry name" value="LISH"/>
    <property type="match status" value="1"/>
</dbReference>
<feature type="repeat" description="WD" evidence="8">
    <location>
        <begin position="431"/>
        <end position="474"/>
    </location>
</feature>
<keyword evidence="6" id="KW-0804">Transcription</keyword>
<dbReference type="PANTHER" id="PTHR19879:SF1">
    <property type="entry name" value="CANNONBALL-RELATED"/>
    <property type="match status" value="1"/>
</dbReference>
<dbReference type="Pfam" id="PF00400">
    <property type="entry name" value="WD40"/>
    <property type="match status" value="6"/>
</dbReference>
<dbReference type="InterPro" id="IPR020472">
    <property type="entry name" value="WD40_PAC1"/>
</dbReference>
<evidence type="ECO:0000256" key="1">
    <source>
        <dbReference type="ARBA" id="ARBA00004123"/>
    </source>
</evidence>
<feature type="repeat" description="WD" evidence="8">
    <location>
        <begin position="527"/>
        <end position="567"/>
    </location>
</feature>
<accession>A0A6G1HW13</accession>
<keyword evidence="5" id="KW-0805">Transcription regulation</keyword>
<dbReference type="InterPro" id="IPR001680">
    <property type="entry name" value="WD40_rpt"/>
</dbReference>
<dbReference type="Proteomes" id="UP000799640">
    <property type="component" value="Unassembled WGS sequence"/>
</dbReference>
<dbReference type="InterPro" id="IPR006594">
    <property type="entry name" value="LisH"/>
</dbReference>
<keyword evidence="12" id="KW-1185">Reference proteome</keyword>
<dbReference type="InterPro" id="IPR015943">
    <property type="entry name" value="WD40/YVTN_repeat-like_dom_sf"/>
</dbReference>
<dbReference type="InterPro" id="IPR037264">
    <property type="entry name" value="TFIID_NTD2_sf"/>
</dbReference>
<evidence type="ECO:0000313" key="12">
    <source>
        <dbReference type="Proteomes" id="UP000799640"/>
    </source>
</evidence>
<dbReference type="AlphaFoldDB" id="A0A6G1HW13"/>
<evidence type="ECO:0000256" key="3">
    <source>
        <dbReference type="ARBA" id="ARBA00022574"/>
    </source>
</evidence>
<comment type="subcellular location">
    <subcellularLocation>
        <location evidence="1">Nucleus</location>
    </subcellularLocation>
</comment>
<dbReference type="EMBL" id="ML996696">
    <property type="protein sequence ID" value="KAF2400056.1"/>
    <property type="molecule type" value="Genomic_DNA"/>
</dbReference>
<proteinExistence type="inferred from homology"/>
<feature type="compositionally biased region" description="Polar residues" evidence="9">
    <location>
        <begin position="30"/>
        <end position="40"/>
    </location>
</feature>
<feature type="repeat" description="WD" evidence="8">
    <location>
        <begin position="485"/>
        <end position="516"/>
    </location>
</feature>
<protein>
    <submittedName>
        <fullName evidence="11">Transcription initiation factor TFIID, subunit TAF5</fullName>
    </submittedName>
</protein>
<dbReference type="Pfam" id="PF04494">
    <property type="entry name" value="TFIID_NTD2"/>
    <property type="match status" value="1"/>
</dbReference>
<dbReference type="OrthoDB" id="10266330at2759"/>
<evidence type="ECO:0000256" key="2">
    <source>
        <dbReference type="ARBA" id="ARBA00009435"/>
    </source>
</evidence>
<keyword evidence="11" id="KW-0648">Protein biosynthesis</keyword>
<dbReference type="SUPFAM" id="SSF160897">
    <property type="entry name" value="Taf5 N-terminal domain-like"/>
    <property type="match status" value="1"/>
</dbReference>
<evidence type="ECO:0000259" key="10">
    <source>
        <dbReference type="Pfam" id="PF04494"/>
    </source>
</evidence>